<feature type="non-terminal residue" evidence="1">
    <location>
        <position position="1"/>
    </location>
</feature>
<accession>A0A1A7X736</accession>
<sequence length="40" mass="4684">AQSPAWTRREGEWSIWKSAPRGKTSSRWKDINLSYTVCML</sequence>
<dbReference type="EMBL" id="HADW01012466">
    <property type="protein sequence ID" value="SBP13866.1"/>
    <property type="molecule type" value="Transcribed_RNA"/>
</dbReference>
<protein>
    <submittedName>
        <fullName evidence="1">Prolyl 4-hydroxylase, alpha polypeptide III</fullName>
    </submittedName>
</protein>
<name>A0A1A7X736_9TELE</name>
<reference evidence="1" key="2">
    <citation type="submission" date="2016-06" db="EMBL/GenBank/DDBJ databases">
        <title>The genome of a short-lived fish provides insights into sex chromosome evolution and the genetic control of aging.</title>
        <authorList>
            <person name="Reichwald K."/>
            <person name="Felder M."/>
            <person name="Petzold A."/>
            <person name="Koch P."/>
            <person name="Groth M."/>
            <person name="Platzer M."/>
        </authorList>
    </citation>
    <scope>NUCLEOTIDE SEQUENCE</scope>
    <source>
        <tissue evidence="1">Brain</tissue>
    </source>
</reference>
<gene>
    <name evidence="1" type="primary">P4HA3</name>
</gene>
<evidence type="ECO:0000313" key="1">
    <source>
        <dbReference type="EMBL" id="SBP13866.1"/>
    </source>
</evidence>
<organism evidence="1">
    <name type="scientific">Iconisemion striatum</name>
    <dbReference type="NCBI Taxonomy" id="60296"/>
    <lineage>
        <taxon>Eukaryota</taxon>
        <taxon>Metazoa</taxon>
        <taxon>Chordata</taxon>
        <taxon>Craniata</taxon>
        <taxon>Vertebrata</taxon>
        <taxon>Euteleostomi</taxon>
        <taxon>Actinopterygii</taxon>
        <taxon>Neopterygii</taxon>
        <taxon>Teleostei</taxon>
        <taxon>Neoteleostei</taxon>
        <taxon>Acanthomorphata</taxon>
        <taxon>Ovalentaria</taxon>
        <taxon>Atherinomorphae</taxon>
        <taxon>Cyprinodontiformes</taxon>
        <taxon>Nothobranchiidae</taxon>
        <taxon>Iconisemion</taxon>
    </lineage>
</organism>
<dbReference type="AlphaFoldDB" id="A0A1A7X736"/>
<reference evidence="1" key="1">
    <citation type="submission" date="2016-05" db="EMBL/GenBank/DDBJ databases">
        <authorList>
            <person name="Lavstsen T."/>
            <person name="Jespersen J.S."/>
        </authorList>
    </citation>
    <scope>NUCLEOTIDE SEQUENCE</scope>
    <source>
        <tissue evidence="1">Brain</tissue>
    </source>
</reference>
<proteinExistence type="predicted"/>